<name>K6ZRF4_9ALTE</name>
<dbReference type="Gene3D" id="3.30.450.150">
    <property type="entry name" value="Haem-degrading domain"/>
    <property type="match status" value="1"/>
</dbReference>
<dbReference type="Proteomes" id="UP000011864">
    <property type="component" value="Chromosome"/>
</dbReference>
<dbReference type="PANTHER" id="PTHR34309:SF1">
    <property type="entry name" value="PROTEIN GLCG"/>
    <property type="match status" value="1"/>
</dbReference>
<gene>
    <name evidence="1" type="ORF">C427_4669</name>
</gene>
<dbReference type="HOGENOM" id="CLU_103773_3_1_6"/>
<dbReference type="OrthoDB" id="9800768at2"/>
<sequence>MFKATNELILAQQFITASLIEVRLRKLPIAVAIVDAHGELMSFVRTDECALHAGVLAPNKAYTAARGRQKSSALGQWANTTGKDMGYWTDSRITGCVPITLYGNVIGGIGISGLSENKMSNLHC</sequence>
<keyword evidence="2" id="KW-1185">Reference proteome</keyword>
<dbReference type="PATRIC" id="fig|1129794.4.peg.4649"/>
<dbReference type="STRING" id="1129794.C427_4669"/>
<evidence type="ECO:0008006" key="3">
    <source>
        <dbReference type="Google" id="ProtNLM"/>
    </source>
</evidence>
<evidence type="ECO:0000313" key="1">
    <source>
        <dbReference type="EMBL" id="AGH46768.1"/>
    </source>
</evidence>
<dbReference type="eggNOG" id="COG3193">
    <property type="taxonomic scope" value="Bacteria"/>
</dbReference>
<dbReference type="Pfam" id="PF03928">
    <property type="entry name" value="HbpS-like"/>
    <property type="match status" value="1"/>
</dbReference>
<dbReference type="PANTHER" id="PTHR34309">
    <property type="entry name" value="SLR1406 PROTEIN"/>
    <property type="match status" value="1"/>
</dbReference>
<evidence type="ECO:0000313" key="2">
    <source>
        <dbReference type="Proteomes" id="UP000011864"/>
    </source>
</evidence>
<dbReference type="KEGG" id="gps:C427_4669"/>
<accession>K6ZRF4</accession>
<organism evidence="1 2">
    <name type="scientific">Paraglaciecola psychrophila 170</name>
    <dbReference type="NCBI Taxonomy" id="1129794"/>
    <lineage>
        <taxon>Bacteria</taxon>
        <taxon>Pseudomonadati</taxon>
        <taxon>Pseudomonadota</taxon>
        <taxon>Gammaproteobacteria</taxon>
        <taxon>Alteromonadales</taxon>
        <taxon>Alteromonadaceae</taxon>
        <taxon>Paraglaciecola</taxon>
    </lineage>
</organism>
<protein>
    <recommendedName>
        <fullName evidence="3">GlcG protein</fullName>
    </recommendedName>
</protein>
<reference evidence="1 2" key="1">
    <citation type="journal article" date="2013" name="Genome Announc.">
        <title>Complete Genome Sequence of Glaciecola psychrophila Strain 170T.</title>
        <authorList>
            <person name="Yin J."/>
            <person name="Chen J."/>
            <person name="Liu G."/>
            <person name="Yu Y."/>
            <person name="Song L."/>
            <person name="Wang X."/>
            <person name="Qu X."/>
        </authorList>
    </citation>
    <scope>NUCLEOTIDE SEQUENCE [LARGE SCALE GENOMIC DNA]</scope>
    <source>
        <strain evidence="1 2">170</strain>
    </source>
</reference>
<dbReference type="InterPro" id="IPR038084">
    <property type="entry name" value="PduO/GlcC-like_sf"/>
</dbReference>
<dbReference type="SUPFAM" id="SSF143744">
    <property type="entry name" value="GlcG-like"/>
    <property type="match status" value="1"/>
</dbReference>
<dbReference type="RefSeq" id="WP_007639699.1">
    <property type="nucleotide sequence ID" value="NC_020514.1"/>
</dbReference>
<dbReference type="AlphaFoldDB" id="K6ZRF4"/>
<dbReference type="EMBL" id="CP003837">
    <property type="protein sequence ID" value="AGH46768.1"/>
    <property type="molecule type" value="Genomic_DNA"/>
</dbReference>
<proteinExistence type="predicted"/>
<dbReference type="InterPro" id="IPR005624">
    <property type="entry name" value="PduO/GlcC-like"/>
</dbReference>
<dbReference type="InterPro" id="IPR052517">
    <property type="entry name" value="GlcG_carb_metab_protein"/>
</dbReference>